<gene>
    <name evidence="2" type="ORF">KJY40_11255</name>
</gene>
<protein>
    <submittedName>
        <fullName evidence="2">Uncharacterized protein</fullName>
    </submittedName>
</protein>
<name>A0ABY3Q7U3_9PSED</name>
<feature type="transmembrane region" description="Helical" evidence="1">
    <location>
        <begin position="112"/>
        <end position="134"/>
    </location>
</feature>
<evidence type="ECO:0000256" key="1">
    <source>
        <dbReference type="SAM" id="Phobius"/>
    </source>
</evidence>
<evidence type="ECO:0000313" key="2">
    <source>
        <dbReference type="EMBL" id="UFQ02230.1"/>
    </source>
</evidence>
<accession>A0ABY3Q7U3</accession>
<keyword evidence="1" id="KW-0472">Membrane</keyword>
<dbReference type="RefSeq" id="WP_230736810.1">
    <property type="nucleotide sequence ID" value="NZ_CP075567.1"/>
</dbReference>
<organism evidence="2 3">
    <name type="scientific">Pseudomonas fitomaticsae</name>
    <dbReference type="NCBI Taxonomy" id="2837969"/>
    <lineage>
        <taxon>Bacteria</taxon>
        <taxon>Pseudomonadati</taxon>
        <taxon>Pseudomonadota</taxon>
        <taxon>Gammaproteobacteria</taxon>
        <taxon>Pseudomonadales</taxon>
        <taxon>Pseudomonadaceae</taxon>
        <taxon>Pseudomonas</taxon>
    </lineage>
</organism>
<proteinExistence type="predicted"/>
<feature type="transmembrane region" description="Helical" evidence="1">
    <location>
        <begin position="63"/>
        <end position="83"/>
    </location>
</feature>
<evidence type="ECO:0000313" key="3">
    <source>
        <dbReference type="Proteomes" id="UP001162907"/>
    </source>
</evidence>
<dbReference type="EMBL" id="CP075567">
    <property type="protein sequence ID" value="UFQ02230.1"/>
    <property type="molecule type" value="Genomic_DNA"/>
</dbReference>
<keyword evidence="3" id="KW-1185">Reference proteome</keyword>
<keyword evidence="1" id="KW-0812">Transmembrane</keyword>
<dbReference type="Proteomes" id="UP001162907">
    <property type="component" value="Chromosome"/>
</dbReference>
<keyword evidence="1" id="KW-1133">Transmembrane helix</keyword>
<reference evidence="2 3" key="1">
    <citation type="journal article" date="2022" name="Int. J. Syst. Evol. Microbiol.">
        <title>Pseudomonas fitomaticsae sp. nov., isolated at Marimurtra Botanical Garden in Blanes, Catalonia, Spain.</title>
        <authorList>
            <person name="Atanasov K.E."/>
            <person name="Galbis D.M."/>
            <person name="Cornado D."/>
            <person name="Serpico A."/>
            <person name="Sanchez G."/>
            <person name="Bosch M."/>
            <person name="Ferrer A."/>
            <person name="Altabella T."/>
        </authorList>
    </citation>
    <scope>NUCLEOTIDE SEQUENCE [LARGE SCALE GENOMIC DNA]</scope>
    <source>
        <strain evidence="2 3">FIT81</strain>
    </source>
</reference>
<sequence>MMDLTVASFLAALTVGYWALCRFRSVGLRERASEVVTEFIERDDTSENDATSAYGAYFLATKWWFLPVSVIFSIVLIPYIALFDKSGPDAKHSDKRKVMASCMLFHIARNPLISVVCLSLLFVWTTLFVVIGILTRRLTSVPTFDHVLDVVSTLRPERNRHAH</sequence>